<dbReference type="Gene3D" id="3.40.250.10">
    <property type="entry name" value="Rhodanese-like domain"/>
    <property type="match status" value="1"/>
</dbReference>
<dbReference type="Gene3D" id="3.40.50.720">
    <property type="entry name" value="NAD(P)-binding Rossmann-like Domain"/>
    <property type="match status" value="1"/>
</dbReference>
<evidence type="ECO:0000313" key="3">
    <source>
        <dbReference type="Proteomes" id="UP001220064"/>
    </source>
</evidence>
<keyword evidence="2" id="KW-0808">Transferase</keyword>
<dbReference type="PROSITE" id="PS50206">
    <property type="entry name" value="RHODANESE_3"/>
    <property type="match status" value="1"/>
</dbReference>
<dbReference type="InterPro" id="IPR001763">
    <property type="entry name" value="Rhodanese-like_dom"/>
</dbReference>
<evidence type="ECO:0000259" key="1">
    <source>
        <dbReference type="PROSITE" id="PS50206"/>
    </source>
</evidence>
<evidence type="ECO:0000313" key="2">
    <source>
        <dbReference type="EMBL" id="WCZ31587.1"/>
    </source>
</evidence>
<sequence length="369" mass="38456">MSLTNQQLARYVRQVSLAGFGGAAQEKLLRAHVLVVGAGGLGSPALLYLAGAGVGHVTVIDDDEVSLSNLHRQVIHSTAAVGTPKVDSARAALDALNPEVEVTAINGRLTRDNAQGLLADVDVVLDGSDNLATRYLTSWACARAGIPHVWASILGFDAQLSVFWAGHGPLFEDVFPTPPAPGTVPSCAAAGVLGPVVGTVGSAMAMEAIKLVTGIGTPLMGRVGYFSALDGTWEYLPVVAHAETARRVTAGVVLARAVRNAELEETTMHDDVKEVDSIPDGALIIDVRDPEEVVEAAIPGSVNFPLADIEDGGTPPGVEQALDRDQPVVLHCAGGKRSAQAVKILQERGLDGPLYSLRGGINAWLEDQL</sequence>
<dbReference type="CDD" id="cd00757">
    <property type="entry name" value="ThiF_MoeB_HesA_family"/>
    <property type="match status" value="1"/>
</dbReference>
<dbReference type="Pfam" id="PF00581">
    <property type="entry name" value="Rhodanese"/>
    <property type="match status" value="1"/>
</dbReference>
<dbReference type="CDD" id="cd00158">
    <property type="entry name" value="RHOD"/>
    <property type="match status" value="1"/>
</dbReference>
<dbReference type="GO" id="GO:0016779">
    <property type="term" value="F:nucleotidyltransferase activity"/>
    <property type="evidence" value="ECO:0007669"/>
    <property type="project" value="UniProtKB-KW"/>
</dbReference>
<dbReference type="EMBL" id="CP063189">
    <property type="protein sequence ID" value="WCZ31587.1"/>
    <property type="molecule type" value="Genomic_DNA"/>
</dbReference>
<dbReference type="SUPFAM" id="SSF69572">
    <property type="entry name" value="Activating enzymes of the ubiquitin-like proteins"/>
    <property type="match status" value="1"/>
</dbReference>
<feature type="domain" description="Rhodanese" evidence="1">
    <location>
        <begin position="278"/>
        <end position="369"/>
    </location>
</feature>
<keyword evidence="3" id="KW-1185">Reference proteome</keyword>
<protein>
    <submittedName>
        <fullName evidence="2">Adenylyltransferase/sulfurtransferase MoeZ</fullName>
    </submittedName>
</protein>
<dbReference type="PANTHER" id="PTHR10953">
    <property type="entry name" value="UBIQUITIN-ACTIVATING ENZYME E1"/>
    <property type="match status" value="1"/>
</dbReference>
<dbReference type="PANTHER" id="PTHR10953:SF102">
    <property type="entry name" value="ADENYLYLTRANSFERASE AND SULFURTRANSFERASE MOCS3"/>
    <property type="match status" value="1"/>
</dbReference>
<dbReference type="Pfam" id="PF00899">
    <property type="entry name" value="ThiF"/>
    <property type="match status" value="1"/>
</dbReference>
<keyword evidence="2" id="KW-0548">Nucleotidyltransferase</keyword>
<dbReference type="SMART" id="SM00450">
    <property type="entry name" value="RHOD"/>
    <property type="match status" value="1"/>
</dbReference>
<name>A0ABY7U7I6_9CORY</name>
<proteinExistence type="predicted"/>
<dbReference type="InterPro" id="IPR035985">
    <property type="entry name" value="Ubiquitin-activating_enz"/>
</dbReference>
<organism evidence="2 3">
    <name type="scientific">Corynebacterium massiliense DSM 45435</name>
    <dbReference type="NCBI Taxonomy" id="1121364"/>
    <lineage>
        <taxon>Bacteria</taxon>
        <taxon>Bacillati</taxon>
        <taxon>Actinomycetota</taxon>
        <taxon>Actinomycetes</taxon>
        <taxon>Mycobacteriales</taxon>
        <taxon>Corynebacteriaceae</taxon>
        <taxon>Corynebacterium</taxon>
    </lineage>
</organism>
<dbReference type="Proteomes" id="UP001220064">
    <property type="component" value="Chromosome"/>
</dbReference>
<gene>
    <name evidence="2" type="primary">moeZ1</name>
    <name evidence="2" type="ORF">CMASS_00585</name>
</gene>
<accession>A0ABY7U7I6</accession>
<dbReference type="InterPro" id="IPR045886">
    <property type="entry name" value="ThiF/MoeB/HesA"/>
</dbReference>
<dbReference type="InterPro" id="IPR036873">
    <property type="entry name" value="Rhodanese-like_dom_sf"/>
</dbReference>
<reference evidence="2 3" key="1">
    <citation type="submission" date="2020-10" db="EMBL/GenBank/DDBJ databases">
        <title>Complete genome sequence of Corynebacterium massiliense DSM 45435, type strain of Corynebacterium massiliense.</title>
        <authorList>
            <person name="Busche T."/>
            <person name="Kalinowski J."/>
            <person name="Ruckert C."/>
        </authorList>
    </citation>
    <scope>NUCLEOTIDE SEQUENCE [LARGE SCALE GENOMIC DNA]</scope>
    <source>
        <strain evidence="2 3">DSM 45435</strain>
    </source>
</reference>
<dbReference type="InterPro" id="IPR000594">
    <property type="entry name" value="ThiF_NAD_FAD-bd"/>
</dbReference>